<dbReference type="OrthoDB" id="1002212at2759"/>
<dbReference type="PaxDb" id="4097-A0A1S4B0T1"/>
<name>A0A1S4B0T1_TOBAC</name>
<proteinExistence type="predicted"/>
<protein>
    <submittedName>
        <fullName evidence="1">Uncharacterized mitochondrial protein AtMg00810-like</fullName>
    </submittedName>
</protein>
<sequence length="132" mass="14894">MTTVRTAIAIVALRHWSVYQMGVHNAFPNGDLAEEVYMTLPQGFGSQGESEEGILMCQRKYTLEMISEAGLLGAKPKYTPMEQNLKLTSTEYDECVQRTDADEPLKDRNSFQRLIGKLLYLTITRPDIAYAV</sequence>
<dbReference type="KEGG" id="nta:107803351"/>
<reference evidence="1" key="1">
    <citation type="submission" date="2025-08" db="UniProtKB">
        <authorList>
            <consortium name="RefSeq"/>
        </authorList>
    </citation>
    <scope>IDENTIFICATION</scope>
</reference>
<accession>A0A1S4B0T1</accession>
<organism evidence="1">
    <name type="scientific">Nicotiana tabacum</name>
    <name type="common">Common tobacco</name>
    <dbReference type="NCBI Taxonomy" id="4097"/>
    <lineage>
        <taxon>Eukaryota</taxon>
        <taxon>Viridiplantae</taxon>
        <taxon>Streptophyta</taxon>
        <taxon>Embryophyta</taxon>
        <taxon>Tracheophyta</taxon>
        <taxon>Spermatophyta</taxon>
        <taxon>Magnoliopsida</taxon>
        <taxon>eudicotyledons</taxon>
        <taxon>Gunneridae</taxon>
        <taxon>Pentapetalae</taxon>
        <taxon>asterids</taxon>
        <taxon>lamiids</taxon>
        <taxon>Solanales</taxon>
        <taxon>Solanaceae</taxon>
        <taxon>Nicotianoideae</taxon>
        <taxon>Nicotianeae</taxon>
        <taxon>Nicotiana</taxon>
    </lineage>
</organism>
<gene>
    <name evidence="1" type="primary">LOC107803351</name>
</gene>
<dbReference type="AlphaFoldDB" id="A0A1S4B0T1"/>
<dbReference type="RefSeq" id="XP_016482537.1">
    <property type="nucleotide sequence ID" value="XM_016627051.1"/>
</dbReference>
<evidence type="ECO:0000313" key="1">
    <source>
        <dbReference type="RefSeq" id="XP_016482537.1"/>
    </source>
</evidence>